<dbReference type="SUPFAM" id="SSF50447">
    <property type="entry name" value="Translation proteins"/>
    <property type="match status" value="1"/>
</dbReference>
<dbReference type="SMART" id="SM00889">
    <property type="entry name" value="EFG_IV"/>
    <property type="match status" value="1"/>
</dbReference>
<name>A0A3P3QVJ5_9FIRM</name>
<dbReference type="GO" id="GO:0006412">
    <property type="term" value="P:translation"/>
    <property type="evidence" value="ECO:0007669"/>
    <property type="project" value="UniProtKB-KW"/>
</dbReference>
<gene>
    <name evidence="5" type="ORF">EHV10_10055</name>
</gene>
<dbReference type="PROSITE" id="PS51722">
    <property type="entry name" value="G_TR_2"/>
    <property type="match status" value="1"/>
</dbReference>
<dbReference type="Pfam" id="PF03764">
    <property type="entry name" value="EFG_IV"/>
    <property type="match status" value="1"/>
</dbReference>
<dbReference type="InterPro" id="IPR000795">
    <property type="entry name" value="T_Tr_GTP-bd_dom"/>
</dbReference>
<dbReference type="PANTHER" id="PTHR43261">
    <property type="entry name" value="TRANSLATION ELONGATION FACTOR G-RELATED"/>
    <property type="match status" value="1"/>
</dbReference>
<dbReference type="Pfam" id="PF05991">
    <property type="entry name" value="NYN_YacP"/>
    <property type="match status" value="1"/>
</dbReference>
<dbReference type="SUPFAM" id="SSF54980">
    <property type="entry name" value="EF-G C-terminal domain-like"/>
    <property type="match status" value="2"/>
</dbReference>
<evidence type="ECO:0000256" key="2">
    <source>
        <dbReference type="ARBA" id="ARBA00022917"/>
    </source>
</evidence>
<keyword evidence="6" id="KW-1185">Reference proteome</keyword>
<dbReference type="SUPFAM" id="SSF52540">
    <property type="entry name" value="P-loop containing nucleoside triphosphate hydrolases"/>
    <property type="match status" value="1"/>
</dbReference>
<dbReference type="InterPro" id="IPR009000">
    <property type="entry name" value="Transl_B-barrel_sf"/>
</dbReference>
<dbReference type="InterPro" id="IPR005225">
    <property type="entry name" value="Small_GTP-bd"/>
</dbReference>
<keyword evidence="3" id="KW-0342">GTP-binding</keyword>
<dbReference type="InterPro" id="IPR020568">
    <property type="entry name" value="Ribosomal_Su5_D2-typ_SF"/>
</dbReference>
<dbReference type="Proteomes" id="UP000272490">
    <property type="component" value="Unassembled WGS sequence"/>
</dbReference>
<dbReference type="InterPro" id="IPR005517">
    <property type="entry name" value="Transl_elong_EFG/EF2_IV"/>
</dbReference>
<evidence type="ECO:0000313" key="6">
    <source>
        <dbReference type="Proteomes" id="UP000272490"/>
    </source>
</evidence>
<dbReference type="SUPFAM" id="SSF54211">
    <property type="entry name" value="Ribosomal protein S5 domain 2-like"/>
    <property type="match status" value="1"/>
</dbReference>
<accession>A0A3P3QVJ5</accession>
<keyword evidence="1" id="KW-0547">Nucleotide-binding</keyword>
<dbReference type="GO" id="GO:0003924">
    <property type="term" value="F:GTPase activity"/>
    <property type="evidence" value="ECO:0007669"/>
    <property type="project" value="InterPro"/>
</dbReference>
<evidence type="ECO:0000256" key="1">
    <source>
        <dbReference type="ARBA" id="ARBA00022741"/>
    </source>
</evidence>
<dbReference type="PRINTS" id="PR01037">
    <property type="entry name" value="TCRTETOQM"/>
</dbReference>
<dbReference type="InterPro" id="IPR014721">
    <property type="entry name" value="Ribsml_uS5_D2-typ_fold_subgr"/>
</dbReference>
<dbReference type="GO" id="GO:0032790">
    <property type="term" value="P:ribosome disassembly"/>
    <property type="evidence" value="ECO:0007669"/>
    <property type="project" value="TreeGrafter"/>
</dbReference>
<dbReference type="Gene3D" id="2.40.30.10">
    <property type="entry name" value="Translation factors"/>
    <property type="match status" value="1"/>
</dbReference>
<dbReference type="Gene3D" id="3.30.230.10">
    <property type="match status" value="1"/>
</dbReference>
<dbReference type="Pfam" id="PF22042">
    <property type="entry name" value="EF-G_D2"/>
    <property type="match status" value="1"/>
</dbReference>
<dbReference type="InterPro" id="IPR000640">
    <property type="entry name" value="EFG_V-like"/>
</dbReference>
<dbReference type="InterPro" id="IPR027417">
    <property type="entry name" value="P-loop_NTPase"/>
</dbReference>
<organism evidence="5 6">
    <name type="scientific">Lachnoanaerobaculum gingivalis</name>
    <dbReference type="NCBI Taxonomy" id="2490855"/>
    <lineage>
        <taxon>Bacteria</taxon>
        <taxon>Bacillati</taxon>
        <taxon>Bacillota</taxon>
        <taxon>Clostridia</taxon>
        <taxon>Lachnospirales</taxon>
        <taxon>Lachnospiraceae</taxon>
        <taxon>Lachnoanaerobaculum</taxon>
    </lineage>
</organism>
<dbReference type="RefSeq" id="WP_128674538.1">
    <property type="nucleotide sequence ID" value="NZ_RRCO01000004.1"/>
</dbReference>
<dbReference type="InterPro" id="IPR010298">
    <property type="entry name" value="YacP-like"/>
</dbReference>
<comment type="caution">
    <text evidence="5">The sequence shown here is derived from an EMBL/GenBank/DDBJ whole genome shotgun (WGS) entry which is preliminary data.</text>
</comment>
<dbReference type="Gene3D" id="3.40.50.300">
    <property type="entry name" value="P-loop containing nucleotide triphosphate hydrolases"/>
    <property type="match status" value="1"/>
</dbReference>
<dbReference type="Pfam" id="PF00009">
    <property type="entry name" value="GTP_EFTU"/>
    <property type="match status" value="1"/>
</dbReference>
<protein>
    <submittedName>
        <fullName evidence="5">GTP-binding protein</fullName>
    </submittedName>
</protein>
<dbReference type="Pfam" id="PF00679">
    <property type="entry name" value="EFG_C"/>
    <property type="match status" value="1"/>
</dbReference>
<dbReference type="InterPro" id="IPR053905">
    <property type="entry name" value="EF-G-like_DII"/>
</dbReference>
<evidence type="ECO:0000259" key="4">
    <source>
        <dbReference type="PROSITE" id="PS51722"/>
    </source>
</evidence>
<dbReference type="PANTHER" id="PTHR43261:SF1">
    <property type="entry name" value="RIBOSOME-RELEASING FACTOR 2, MITOCHONDRIAL"/>
    <property type="match status" value="1"/>
</dbReference>
<dbReference type="PRINTS" id="PR00315">
    <property type="entry name" value="ELONGATNFCT"/>
</dbReference>
<dbReference type="GO" id="GO:0005525">
    <property type="term" value="F:GTP binding"/>
    <property type="evidence" value="ECO:0007669"/>
    <property type="project" value="UniProtKB-KW"/>
</dbReference>
<dbReference type="InterPro" id="IPR035647">
    <property type="entry name" value="EFG_III/V"/>
</dbReference>
<feature type="domain" description="Tr-type G" evidence="4">
    <location>
        <begin position="1"/>
        <end position="224"/>
    </location>
</feature>
<dbReference type="OrthoDB" id="9801472at2"/>
<dbReference type="NCBIfam" id="TIGR00231">
    <property type="entry name" value="small_GTP"/>
    <property type="match status" value="1"/>
</dbReference>
<proteinExistence type="predicted"/>
<reference evidence="5 6" key="1">
    <citation type="submission" date="2018-11" db="EMBL/GenBank/DDBJ databases">
        <title>Genome sequencing of Lachnoanaerobaculum sp. KCOM 2030 (= ChDC B114).</title>
        <authorList>
            <person name="Kook J.-K."/>
            <person name="Park S.-N."/>
            <person name="Lim Y.K."/>
        </authorList>
    </citation>
    <scope>NUCLEOTIDE SEQUENCE [LARGE SCALE GENOMIC DNA]</scope>
    <source>
        <strain evidence="5 6">KCOM 2030</strain>
    </source>
</reference>
<dbReference type="AlphaFoldDB" id="A0A3P3QVJ5"/>
<evidence type="ECO:0000256" key="3">
    <source>
        <dbReference type="ARBA" id="ARBA00023134"/>
    </source>
</evidence>
<evidence type="ECO:0000313" key="5">
    <source>
        <dbReference type="EMBL" id="RRJ25231.1"/>
    </source>
</evidence>
<dbReference type="Gene3D" id="3.30.70.240">
    <property type="match status" value="1"/>
</dbReference>
<dbReference type="CDD" id="cd10912">
    <property type="entry name" value="PIN_YacP-like"/>
    <property type="match status" value="1"/>
</dbReference>
<sequence>MINVGVLAHVDAGKTTLIEAILYKTGKLRKTGRVDFGDSFLDNDEYERKRGITIFSKLARTSINGIEINIIDTPGHVDFSAEMERTISILDMAILVISGSEGVQSHSYTLFRLLREANIPTVIFVNKIDSDKFDKNKVLGGLKKSLSKNIVDFSKENKMLLEEIAACDENLIEKFIEGEEITKSDISFCIENSKVFPTIFGSGLKLINIEGILELIKEYVHEKTYPDELSGIIYKIKYDENGNRLSFIKLLGGILQVKDTLFDEKINQIRAYDGEKYNATDKAFAGDIVAVTGLSKVHAGDTFGDVKRPVQKLLPVLSYNMVFPDDISINQIYPKLLQIFDEIPEIRMEYDEELSKIRVNLMGEVQIDLIKNLIGERFGINCDLIDGGIIYKETISGYIEGVGHFEPLRHYAEVHILISEGERGSGIVFVNEVSDDELPKNFQRQVRNIVETSKFRGVLTGSELTDVVLTLVAGRAHEKHTEGGDFLEAVNRAVRHGLMYAKSILLEPYYDFEINIPMTSLGRLLNDLNNMNAEDISYEGGETLRVTGYAPTVNIQNYGSTLLSYTKGLGQIGFSLRGFLPCHNAEEIIEKSLYMAEYDTKNTPDSVFCSHGESFIVPWSEVFNYMHLPLKKFELVKEEEKIETVRSTYDATKADSEELMAIFERTYGKVTPRIGDWDAPVKRTPEKEYVYKERAKKKHYLLVDGYNIIFASKSLNELAQINIDAARDRLIELLIDYKAYKDYEIILVFDAYRLVNHPTEVQNFSGVYVVYTKTAETADQYIEKTTHEMIKRYDVTVATSDGIEQIIIRGKGAILISAREFLKDLEDTKEAFRKEHIEKTSVTNRLFDSLEVELKEKIENIRLGKKEEP</sequence>
<dbReference type="EMBL" id="RRCO01000004">
    <property type="protein sequence ID" value="RRJ25231.1"/>
    <property type="molecule type" value="Genomic_DNA"/>
</dbReference>
<keyword evidence="2" id="KW-0648">Protein biosynthesis</keyword>